<sequence>MHLANIGRKLEHMADLITHKHFVGDSGPVDTERGDVIKCAHARLTRTEFLLVRPPLTEFKEYDEMIDSSTELRTTTRVLPGLLPMPEFLQLHGDQRQHADQDQQKPDGDQLKHERQQHDGDQHNRDNSDVNQHKLDKDTYQGQAAAERRRQRTAARRSRTA</sequence>
<accession>A0ABN9TFA1</accession>
<protein>
    <recommendedName>
        <fullName evidence="4">Pre-mRNA-splicing factor 38</fullName>
    </recommendedName>
</protein>
<comment type="caution">
    <text evidence="2">The sequence shown here is derived from an EMBL/GenBank/DDBJ whole genome shotgun (WGS) entry which is preliminary data.</text>
</comment>
<gene>
    <name evidence="2" type="ORF">PCOR1329_LOCUS38574</name>
</gene>
<keyword evidence="3" id="KW-1185">Reference proteome</keyword>
<feature type="compositionally biased region" description="Basic and acidic residues" evidence="1">
    <location>
        <begin position="93"/>
        <end position="139"/>
    </location>
</feature>
<evidence type="ECO:0000313" key="3">
    <source>
        <dbReference type="Proteomes" id="UP001189429"/>
    </source>
</evidence>
<name>A0ABN9TFA1_9DINO</name>
<feature type="region of interest" description="Disordered" evidence="1">
    <location>
        <begin position="83"/>
        <end position="161"/>
    </location>
</feature>
<feature type="compositionally biased region" description="Basic residues" evidence="1">
    <location>
        <begin position="149"/>
        <end position="161"/>
    </location>
</feature>
<evidence type="ECO:0000256" key="1">
    <source>
        <dbReference type="SAM" id="MobiDB-lite"/>
    </source>
</evidence>
<organism evidence="2 3">
    <name type="scientific">Prorocentrum cordatum</name>
    <dbReference type="NCBI Taxonomy" id="2364126"/>
    <lineage>
        <taxon>Eukaryota</taxon>
        <taxon>Sar</taxon>
        <taxon>Alveolata</taxon>
        <taxon>Dinophyceae</taxon>
        <taxon>Prorocentrales</taxon>
        <taxon>Prorocentraceae</taxon>
        <taxon>Prorocentrum</taxon>
    </lineage>
</organism>
<dbReference type="Proteomes" id="UP001189429">
    <property type="component" value="Unassembled WGS sequence"/>
</dbReference>
<evidence type="ECO:0008006" key="4">
    <source>
        <dbReference type="Google" id="ProtNLM"/>
    </source>
</evidence>
<reference evidence="2" key="1">
    <citation type="submission" date="2023-10" db="EMBL/GenBank/DDBJ databases">
        <authorList>
            <person name="Chen Y."/>
            <person name="Shah S."/>
            <person name="Dougan E. K."/>
            <person name="Thang M."/>
            <person name="Chan C."/>
        </authorList>
    </citation>
    <scope>NUCLEOTIDE SEQUENCE [LARGE SCALE GENOMIC DNA]</scope>
</reference>
<dbReference type="EMBL" id="CAUYUJ010014669">
    <property type="protein sequence ID" value="CAK0844497.1"/>
    <property type="molecule type" value="Genomic_DNA"/>
</dbReference>
<proteinExistence type="predicted"/>
<evidence type="ECO:0000313" key="2">
    <source>
        <dbReference type="EMBL" id="CAK0844497.1"/>
    </source>
</evidence>